<dbReference type="OrthoDB" id="6196089at2"/>
<comment type="caution">
    <text evidence="10">The sequence shown here is derived from an EMBL/GenBank/DDBJ whole genome shotgun (WGS) entry which is preliminary data.</text>
</comment>
<evidence type="ECO:0000256" key="5">
    <source>
        <dbReference type="ARBA" id="ARBA00022795"/>
    </source>
</evidence>
<keyword evidence="10" id="KW-0966">Cell projection</keyword>
<evidence type="ECO:0000313" key="11">
    <source>
        <dbReference type="Proteomes" id="UP000019205"/>
    </source>
</evidence>
<dbReference type="PANTHER" id="PTHR34982">
    <property type="entry name" value="YOP PROTEINS TRANSLOCATION PROTEIN L"/>
    <property type="match status" value="1"/>
</dbReference>
<dbReference type="PANTHER" id="PTHR34982:SF1">
    <property type="entry name" value="FLAGELLAR ASSEMBLY PROTEIN FLIH"/>
    <property type="match status" value="1"/>
</dbReference>
<keyword evidence="10" id="KW-0282">Flagellum</keyword>
<reference evidence="10 11" key="1">
    <citation type="journal article" date="2007" name="Proc. Natl. Acad. Sci. U.S.A.">
        <title>Characterization of a marine gammaproteobacterium capable of aerobic anoxygenic photosynthesis.</title>
        <authorList>
            <person name="Fuchs B.M."/>
            <person name="Spring S."/>
            <person name="Teeling H."/>
            <person name="Quast C."/>
            <person name="Wulf J."/>
            <person name="Schattenhofer M."/>
            <person name="Yan S."/>
            <person name="Ferriera S."/>
            <person name="Johnson J."/>
            <person name="Glockner F.O."/>
            <person name="Amann R."/>
        </authorList>
    </citation>
    <scope>NUCLEOTIDE SEQUENCE [LARGE SCALE GENOMIC DNA]</scope>
    <source>
        <strain evidence="10">KT71</strain>
    </source>
</reference>
<dbReference type="Pfam" id="PF02108">
    <property type="entry name" value="FliH"/>
    <property type="match status" value="1"/>
</dbReference>
<feature type="region of interest" description="Disordered" evidence="8">
    <location>
        <begin position="196"/>
        <end position="225"/>
    </location>
</feature>
<evidence type="ECO:0000256" key="1">
    <source>
        <dbReference type="ARBA" id="ARBA00003041"/>
    </source>
</evidence>
<evidence type="ECO:0000256" key="3">
    <source>
        <dbReference type="ARBA" id="ARBA00016507"/>
    </source>
</evidence>
<keyword evidence="4" id="KW-0813">Transport</keyword>
<comment type="function">
    <text evidence="1">Needed for flagellar regrowth and assembly.</text>
</comment>
<dbReference type="GO" id="GO:0015031">
    <property type="term" value="P:protein transport"/>
    <property type="evidence" value="ECO:0007669"/>
    <property type="project" value="UniProtKB-KW"/>
</dbReference>
<keyword evidence="10" id="KW-0969">Cilium</keyword>
<dbReference type="InterPro" id="IPR018035">
    <property type="entry name" value="Flagellar_FliH/T3SS_HrpE"/>
</dbReference>
<dbReference type="eggNOG" id="COG1317">
    <property type="taxonomic scope" value="Bacteria"/>
</dbReference>
<evidence type="ECO:0000256" key="2">
    <source>
        <dbReference type="ARBA" id="ARBA00006602"/>
    </source>
</evidence>
<dbReference type="AlphaFoldDB" id="A4A5Z4"/>
<name>A4A5Z4_9GAMM</name>
<dbReference type="GO" id="GO:0005829">
    <property type="term" value="C:cytosol"/>
    <property type="evidence" value="ECO:0007669"/>
    <property type="project" value="TreeGrafter"/>
</dbReference>
<evidence type="ECO:0000256" key="6">
    <source>
        <dbReference type="ARBA" id="ARBA00022927"/>
    </source>
</evidence>
<feature type="domain" description="Flagellar assembly protein FliH/Type III secretion system HrpE" evidence="9">
    <location>
        <begin position="68"/>
        <end position="187"/>
    </location>
</feature>
<evidence type="ECO:0000256" key="4">
    <source>
        <dbReference type="ARBA" id="ARBA00022448"/>
    </source>
</evidence>
<protein>
    <recommendedName>
        <fullName evidence="3">Flagellar assembly protein FliH</fullName>
    </recommendedName>
</protein>
<comment type="similarity">
    <text evidence="2">Belongs to the FliH family.</text>
</comment>
<sequence>MTLSESDQAGDRWSPSVLDALSQAGAPGARAANAQAAAIDEEAERRKGFDKGYAEGLAAGRAQAESIVGELRALLDAMAAPFEDTDAVLLRELLAITERVARAVVRRELEAGVDIEQVLADALAALGSVSVPVELRLNPEDAALCRDLGLVTDERFTVHESPGMQRGGLQLRAGHSFVDASVESRIEAALGALRADAGVPEELEDTPQAATVRESASPDLSSEEM</sequence>
<accession>A4A5Z4</accession>
<keyword evidence="5" id="KW-1005">Bacterial flagellum biogenesis</keyword>
<keyword evidence="7" id="KW-1006">Bacterial flagellum protein export</keyword>
<keyword evidence="6" id="KW-0653">Protein transport</keyword>
<dbReference type="InterPro" id="IPR051472">
    <property type="entry name" value="T3SS_Stator/FliH"/>
</dbReference>
<evidence type="ECO:0000256" key="8">
    <source>
        <dbReference type="SAM" id="MobiDB-lite"/>
    </source>
</evidence>
<dbReference type="Proteomes" id="UP000019205">
    <property type="component" value="Chromosome"/>
</dbReference>
<dbReference type="RefSeq" id="WP_008292517.1">
    <property type="nucleotide sequence ID" value="NZ_CM002299.1"/>
</dbReference>
<proteinExistence type="inferred from homology"/>
<dbReference type="HOGENOM" id="CLU_107074_0_0_6"/>
<evidence type="ECO:0000313" key="10">
    <source>
        <dbReference type="EMBL" id="EAQ98441.1"/>
    </source>
</evidence>
<dbReference type="STRING" id="314285.KT71_00650"/>
<gene>
    <name evidence="10" type="ORF">KT71_00650</name>
</gene>
<reference evidence="10 11" key="2">
    <citation type="journal article" date="2009" name="PLoS ONE">
        <title>The photosynthetic apparatus and its regulation in the aerobic gammaproteobacterium Congregibacter litoralis gen. nov., sp. nov.</title>
        <authorList>
            <person name="Spring S."/>
            <person name="Lunsdorf H."/>
            <person name="Fuchs B.M."/>
            <person name="Tindall B.J."/>
        </authorList>
    </citation>
    <scope>NUCLEOTIDE SEQUENCE [LARGE SCALE GENOMIC DNA]</scope>
    <source>
        <strain evidence="10">KT71</strain>
    </source>
</reference>
<keyword evidence="11" id="KW-1185">Reference proteome</keyword>
<dbReference type="GO" id="GO:0044781">
    <property type="term" value="P:bacterial-type flagellum organization"/>
    <property type="evidence" value="ECO:0007669"/>
    <property type="project" value="UniProtKB-KW"/>
</dbReference>
<organism evidence="10 11">
    <name type="scientific">Congregibacter litoralis KT71</name>
    <dbReference type="NCBI Taxonomy" id="314285"/>
    <lineage>
        <taxon>Bacteria</taxon>
        <taxon>Pseudomonadati</taxon>
        <taxon>Pseudomonadota</taxon>
        <taxon>Gammaproteobacteria</taxon>
        <taxon>Cellvibrionales</taxon>
        <taxon>Halieaceae</taxon>
        <taxon>Congregibacter</taxon>
    </lineage>
</organism>
<evidence type="ECO:0000259" key="9">
    <source>
        <dbReference type="Pfam" id="PF02108"/>
    </source>
</evidence>
<evidence type="ECO:0000256" key="7">
    <source>
        <dbReference type="ARBA" id="ARBA00023225"/>
    </source>
</evidence>
<dbReference type="EMBL" id="AAOA02000002">
    <property type="protein sequence ID" value="EAQ98441.1"/>
    <property type="molecule type" value="Genomic_DNA"/>
</dbReference>